<protein>
    <submittedName>
        <fullName evidence="1">Uncharacterized protein</fullName>
    </submittedName>
</protein>
<gene>
    <name evidence="1" type="ORF">L6452_03687</name>
</gene>
<evidence type="ECO:0000313" key="2">
    <source>
        <dbReference type="Proteomes" id="UP001055879"/>
    </source>
</evidence>
<reference evidence="1 2" key="2">
    <citation type="journal article" date="2022" name="Mol. Ecol. Resour.">
        <title>The genomes of chicory, endive, great burdock and yacon provide insights into Asteraceae paleo-polyploidization history and plant inulin production.</title>
        <authorList>
            <person name="Fan W."/>
            <person name="Wang S."/>
            <person name="Wang H."/>
            <person name="Wang A."/>
            <person name="Jiang F."/>
            <person name="Liu H."/>
            <person name="Zhao H."/>
            <person name="Xu D."/>
            <person name="Zhang Y."/>
        </authorList>
    </citation>
    <scope>NUCLEOTIDE SEQUENCE [LARGE SCALE GENOMIC DNA]</scope>
    <source>
        <strain evidence="2">cv. Niubang</strain>
    </source>
</reference>
<keyword evidence="2" id="KW-1185">Reference proteome</keyword>
<dbReference type="Proteomes" id="UP001055879">
    <property type="component" value="Linkage Group LG01"/>
</dbReference>
<evidence type="ECO:0000313" key="1">
    <source>
        <dbReference type="EMBL" id="KAI3772501.1"/>
    </source>
</evidence>
<name>A0ACB9FNV5_ARCLA</name>
<accession>A0ACB9FNV5</accession>
<comment type="caution">
    <text evidence="1">The sequence shown here is derived from an EMBL/GenBank/DDBJ whole genome shotgun (WGS) entry which is preliminary data.</text>
</comment>
<dbReference type="EMBL" id="CM042047">
    <property type="protein sequence ID" value="KAI3772501.1"/>
    <property type="molecule type" value="Genomic_DNA"/>
</dbReference>
<reference evidence="2" key="1">
    <citation type="journal article" date="2022" name="Mol. Ecol. Resour.">
        <title>The genomes of chicory, endive, great burdock and yacon provide insights into Asteraceae palaeo-polyploidization history and plant inulin production.</title>
        <authorList>
            <person name="Fan W."/>
            <person name="Wang S."/>
            <person name="Wang H."/>
            <person name="Wang A."/>
            <person name="Jiang F."/>
            <person name="Liu H."/>
            <person name="Zhao H."/>
            <person name="Xu D."/>
            <person name="Zhang Y."/>
        </authorList>
    </citation>
    <scope>NUCLEOTIDE SEQUENCE [LARGE SCALE GENOMIC DNA]</scope>
    <source>
        <strain evidence="2">cv. Niubang</strain>
    </source>
</reference>
<organism evidence="1 2">
    <name type="scientific">Arctium lappa</name>
    <name type="common">Greater burdock</name>
    <name type="synonym">Lappa major</name>
    <dbReference type="NCBI Taxonomy" id="4217"/>
    <lineage>
        <taxon>Eukaryota</taxon>
        <taxon>Viridiplantae</taxon>
        <taxon>Streptophyta</taxon>
        <taxon>Embryophyta</taxon>
        <taxon>Tracheophyta</taxon>
        <taxon>Spermatophyta</taxon>
        <taxon>Magnoliopsida</taxon>
        <taxon>eudicotyledons</taxon>
        <taxon>Gunneridae</taxon>
        <taxon>Pentapetalae</taxon>
        <taxon>asterids</taxon>
        <taxon>campanulids</taxon>
        <taxon>Asterales</taxon>
        <taxon>Asteraceae</taxon>
        <taxon>Carduoideae</taxon>
        <taxon>Cardueae</taxon>
        <taxon>Arctiinae</taxon>
        <taxon>Arctium</taxon>
    </lineage>
</organism>
<sequence>MNKLRGDYVDQYTHLRDYICEVQRTNPDTTMKLEVESASGPASDTRRFKRIYFCLGALKKGFKDGMREFHGLDGAFMKGPYPGQILSAVGIDSNTGIYPVAYAIVEAKTTSSWSWFLDCLGDDLDLDARSNFTFITERQKGVIPAISKVFPCAEHRLCFRHVHENMKLQWRGKQYKDLLWKCAATTTPQHFKRAMDQVKGVSVEAFTWLNQITPKHWTRAYFTGRDKPIVTALEYIRQYLMKRIVTVQKVIAEVDRPLTPTATKMLEAIKKEALHYNALWMERTNIRLVAHRIELLIYPPKSGVQVRETEKTEASAKTPTVEASNTEGVVDPEIPEPTRREGSIVTWCILIDPPPIPQPIKFVREPTIETVNEDNGSPLSSSNAHVDNFEVRDNSNQGGTINQEVRGYENVRRRQLTRHAPTKYGD</sequence>
<proteinExistence type="predicted"/>